<dbReference type="Proteomes" id="UP001148614">
    <property type="component" value="Unassembled WGS sequence"/>
</dbReference>
<dbReference type="EMBL" id="JANPWZ010001660">
    <property type="protein sequence ID" value="KAJ3564111.1"/>
    <property type="molecule type" value="Genomic_DNA"/>
</dbReference>
<dbReference type="InterPro" id="IPR011009">
    <property type="entry name" value="Kinase-like_dom_sf"/>
</dbReference>
<name>A0A9W8N9M2_9PEZI</name>
<evidence type="ECO:0000256" key="8">
    <source>
        <dbReference type="ARBA" id="ARBA00048679"/>
    </source>
</evidence>
<protein>
    <recommendedName>
        <fullName evidence="1">non-specific serine/threonine protein kinase</fullName>
        <ecNumber evidence="1">2.7.11.1</ecNumber>
    </recommendedName>
</protein>
<feature type="binding site" evidence="9">
    <location>
        <position position="82"/>
    </location>
    <ligand>
        <name>ATP</name>
        <dbReference type="ChEBI" id="CHEBI:30616"/>
    </ligand>
</feature>
<sequence length="441" mass="49976">MDSSPPPTPPSRSPEHDEWRFKTITTPCEWIENYHPGGFHPVHLGETFNHGQYRVIRKLGDGSFSTVWLARDTKNETYVALKITMSDALGTESEKERRILRHVFRVAPVQAARYITRLLDEFEHVGPNGLHTCLVFEPMGPTVNSMVEELPQFKSRKFGMKVRYPPRMARVILKQSLEGLAFLHGIGIAHGDFHPGNMLFALDDIDSQPEDLLVQKQVVKDGTIIGSISPPVERLDGKIDRWAPRYLCVGKPLADFTNYTDNLTIKLSDLGGAYFFKEPPLKPIGPAGLRAPELVLLGALNETVDIWSFGCLVFQLVTGRPLFTAPWYPSEHDQDDDHLNDFSSVLGPLPDELYKHWNRSSLYFTPDRRLYNCQLGGVPEGGEPLMLDQFSMEELFDQAEPDVPEEEAKAIKSLIRRILQYDPEKRPSAAEILQDPWFLEA</sequence>
<accession>A0A9W8N9M2</accession>
<comment type="caution">
    <text evidence="11">The sequence shown here is derived from an EMBL/GenBank/DDBJ whole genome shotgun (WGS) entry which is preliminary data.</text>
</comment>
<evidence type="ECO:0000256" key="7">
    <source>
        <dbReference type="ARBA" id="ARBA00047899"/>
    </source>
</evidence>
<keyword evidence="5" id="KW-0418">Kinase</keyword>
<gene>
    <name evidence="11" type="ORF">NPX13_g7958</name>
</gene>
<dbReference type="SUPFAM" id="SSF56112">
    <property type="entry name" value="Protein kinase-like (PK-like)"/>
    <property type="match status" value="1"/>
</dbReference>
<evidence type="ECO:0000256" key="4">
    <source>
        <dbReference type="ARBA" id="ARBA00022741"/>
    </source>
</evidence>
<proteinExistence type="predicted"/>
<dbReference type="Gene3D" id="3.30.200.20">
    <property type="entry name" value="Phosphorylase Kinase, domain 1"/>
    <property type="match status" value="1"/>
</dbReference>
<dbReference type="InterPro" id="IPR017441">
    <property type="entry name" value="Protein_kinase_ATP_BS"/>
</dbReference>
<dbReference type="PROSITE" id="PS00107">
    <property type="entry name" value="PROTEIN_KINASE_ATP"/>
    <property type="match status" value="1"/>
</dbReference>
<dbReference type="PANTHER" id="PTHR47634">
    <property type="entry name" value="PROTEIN KINASE DOMAIN-CONTAINING PROTEIN-RELATED"/>
    <property type="match status" value="1"/>
</dbReference>
<evidence type="ECO:0000313" key="12">
    <source>
        <dbReference type="Proteomes" id="UP001148614"/>
    </source>
</evidence>
<dbReference type="GO" id="GO:0004674">
    <property type="term" value="F:protein serine/threonine kinase activity"/>
    <property type="evidence" value="ECO:0007669"/>
    <property type="project" value="UniProtKB-KW"/>
</dbReference>
<evidence type="ECO:0000256" key="6">
    <source>
        <dbReference type="ARBA" id="ARBA00022840"/>
    </source>
</evidence>
<dbReference type="InterPro" id="IPR000719">
    <property type="entry name" value="Prot_kinase_dom"/>
</dbReference>
<dbReference type="PROSITE" id="PS50011">
    <property type="entry name" value="PROTEIN_KINASE_DOM"/>
    <property type="match status" value="1"/>
</dbReference>
<dbReference type="VEuPathDB" id="FungiDB:F4678DRAFT_467048"/>
<evidence type="ECO:0000256" key="1">
    <source>
        <dbReference type="ARBA" id="ARBA00012513"/>
    </source>
</evidence>
<dbReference type="SMART" id="SM00220">
    <property type="entry name" value="S_TKc"/>
    <property type="match status" value="1"/>
</dbReference>
<reference evidence="11" key="1">
    <citation type="submission" date="2022-07" db="EMBL/GenBank/DDBJ databases">
        <title>Genome Sequence of Xylaria arbuscula.</title>
        <authorList>
            <person name="Buettner E."/>
        </authorList>
    </citation>
    <scope>NUCLEOTIDE SEQUENCE</scope>
    <source>
        <strain evidence="11">VT107</strain>
    </source>
</reference>
<dbReference type="GO" id="GO:0000245">
    <property type="term" value="P:spliceosomal complex assembly"/>
    <property type="evidence" value="ECO:0007669"/>
    <property type="project" value="TreeGrafter"/>
</dbReference>
<dbReference type="Gene3D" id="1.10.510.10">
    <property type="entry name" value="Transferase(Phosphotransferase) domain 1"/>
    <property type="match status" value="1"/>
</dbReference>
<organism evidence="11 12">
    <name type="scientific">Xylaria arbuscula</name>
    <dbReference type="NCBI Taxonomy" id="114810"/>
    <lineage>
        <taxon>Eukaryota</taxon>
        <taxon>Fungi</taxon>
        <taxon>Dikarya</taxon>
        <taxon>Ascomycota</taxon>
        <taxon>Pezizomycotina</taxon>
        <taxon>Sordariomycetes</taxon>
        <taxon>Xylariomycetidae</taxon>
        <taxon>Xylariales</taxon>
        <taxon>Xylariaceae</taxon>
        <taxon>Xylaria</taxon>
    </lineage>
</organism>
<dbReference type="InterPro" id="IPR051334">
    <property type="entry name" value="SRPK"/>
</dbReference>
<comment type="catalytic activity">
    <reaction evidence="7">
        <text>L-threonyl-[protein] + ATP = O-phospho-L-threonyl-[protein] + ADP + H(+)</text>
        <dbReference type="Rhea" id="RHEA:46608"/>
        <dbReference type="Rhea" id="RHEA-COMP:11060"/>
        <dbReference type="Rhea" id="RHEA-COMP:11605"/>
        <dbReference type="ChEBI" id="CHEBI:15378"/>
        <dbReference type="ChEBI" id="CHEBI:30013"/>
        <dbReference type="ChEBI" id="CHEBI:30616"/>
        <dbReference type="ChEBI" id="CHEBI:61977"/>
        <dbReference type="ChEBI" id="CHEBI:456216"/>
        <dbReference type="EC" id="2.7.11.1"/>
    </reaction>
</comment>
<comment type="catalytic activity">
    <reaction evidence="8">
        <text>L-seryl-[protein] + ATP = O-phospho-L-seryl-[protein] + ADP + H(+)</text>
        <dbReference type="Rhea" id="RHEA:17989"/>
        <dbReference type="Rhea" id="RHEA-COMP:9863"/>
        <dbReference type="Rhea" id="RHEA-COMP:11604"/>
        <dbReference type="ChEBI" id="CHEBI:15378"/>
        <dbReference type="ChEBI" id="CHEBI:29999"/>
        <dbReference type="ChEBI" id="CHEBI:30616"/>
        <dbReference type="ChEBI" id="CHEBI:83421"/>
        <dbReference type="ChEBI" id="CHEBI:456216"/>
        <dbReference type="EC" id="2.7.11.1"/>
    </reaction>
</comment>
<dbReference type="GO" id="GO:0005524">
    <property type="term" value="F:ATP binding"/>
    <property type="evidence" value="ECO:0007669"/>
    <property type="project" value="UniProtKB-UniRule"/>
</dbReference>
<keyword evidence="12" id="KW-1185">Reference proteome</keyword>
<evidence type="ECO:0000256" key="2">
    <source>
        <dbReference type="ARBA" id="ARBA00022527"/>
    </source>
</evidence>
<keyword evidence="6 9" id="KW-0067">ATP-binding</keyword>
<feature type="domain" description="Protein kinase" evidence="10">
    <location>
        <begin position="53"/>
        <end position="438"/>
    </location>
</feature>
<evidence type="ECO:0000256" key="5">
    <source>
        <dbReference type="ARBA" id="ARBA00022777"/>
    </source>
</evidence>
<dbReference type="PANTHER" id="PTHR47634:SF9">
    <property type="entry name" value="PROTEIN KINASE DOMAIN-CONTAINING PROTEIN-RELATED"/>
    <property type="match status" value="1"/>
</dbReference>
<evidence type="ECO:0000259" key="10">
    <source>
        <dbReference type="PROSITE" id="PS50011"/>
    </source>
</evidence>
<evidence type="ECO:0000313" key="11">
    <source>
        <dbReference type="EMBL" id="KAJ3564111.1"/>
    </source>
</evidence>
<evidence type="ECO:0000256" key="9">
    <source>
        <dbReference type="PROSITE-ProRule" id="PRU10141"/>
    </source>
</evidence>
<keyword evidence="2" id="KW-0723">Serine/threonine-protein kinase</keyword>
<dbReference type="GO" id="GO:0050684">
    <property type="term" value="P:regulation of mRNA processing"/>
    <property type="evidence" value="ECO:0007669"/>
    <property type="project" value="TreeGrafter"/>
</dbReference>
<evidence type="ECO:0000256" key="3">
    <source>
        <dbReference type="ARBA" id="ARBA00022679"/>
    </source>
</evidence>
<keyword evidence="3" id="KW-0808">Transferase</keyword>
<dbReference type="AlphaFoldDB" id="A0A9W8N9M2"/>
<dbReference type="EC" id="2.7.11.1" evidence="1"/>
<dbReference type="Pfam" id="PF00069">
    <property type="entry name" value="Pkinase"/>
    <property type="match status" value="2"/>
</dbReference>
<keyword evidence="4 9" id="KW-0547">Nucleotide-binding</keyword>